<dbReference type="Gene3D" id="3.40.390.10">
    <property type="entry name" value="Collagenase (Catalytic Domain)"/>
    <property type="match status" value="1"/>
</dbReference>
<dbReference type="AlphaFoldDB" id="A0A250KPY8"/>
<dbReference type="InterPro" id="IPR006026">
    <property type="entry name" value="Peptidase_Metallo"/>
</dbReference>
<organism evidence="6 7">
    <name type="scientific">Methylocaldum marinum</name>
    <dbReference type="NCBI Taxonomy" id="1432792"/>
    <lineage>
        <taxon>Bacteria</taxon>
        <taxon>Pseudomonadati</taxon>
        <taxon>Pseudomonadota</taxon>
        <taxon>Gammaproteobacteria</taxon>
        <taxon>Methylococcales</taxon>
        <taxon>Methylococcaceae</taxon>
        <taxon>Methylocaldum</taxon>
    </lineage>
</organism>
<dbReference type="InterPro" id="IPR024079">
    <property type="entry name" value="MetalloPept_cat_dom_sf"/>
</dbReference>
<dbReference type="KEGG" id="mmai:sS8_1657"/>
<evidence type="ECO:0000256" key="2">
    <source>
        <dbReference type="ARBA" id="ARBA00022723"/>
    </source>
</evidence>
<dbReference type="Proteomes" id="UP000266313">
    <property type="component" value="Chromosome"/>
</dbReference>
<proteinExistence type="predicted"/>
<keyword evidence="3" id="KW-0378">Hydrolase</keyword>
<reference evidence="6 7" key="1">
    <citation type="submission" date="2016-12" db="EMBL/GenBank/DDBJ databases">
        <title>Genome sequencing of Methylocaldum marinum.</title>
        <authorList>
            <person name="Takeuchi M."/>
            <person name="Kamagata Y."/>
            <person name="Hiraoka S."/>
            <person name="Oshima K."/>
            <person name="Hattori M."/>
            <person name="Iwasaki W."/>
        </authorList>
    </citation>
    <scope>NUCLEOTIDE SEQUENCE [LARGE SCALE GENOMIC DNA]</scope>
    <source>
        <strain evidence="6 7">S8</strain>
    </source>
</reference>
<evidence type="ECO:0000313" key="7">
    <source>
        <dbReference type="Proteomes" id="UP000266313"/>
    </source>
</evidence>
<gene>
    <name evidence="6" type="ORF">sS8_1657</name>
</gene>
<dbReference type="Pfam" id="PF00413">
    <property type="entry name" value="Peptidase_M10"/>
    <property type="match status" value="1"/>
</dbReference>
<dbReference type="GO" id="GO:0006508">
    <property type="term" value="P:proteolysis"/>
    <property type="evidence" value="ECO:0007669"/>
    <property type="project" value="UniProtKB-KW"/>
</dbReference>
<dbReference type="SMART" id="SM00235">
    <property type="entry name" value="ZnMc"/>
    <property type="match status" value="1"/>
</dbReference>
<evidence type="ECO:0000259" key="5">
    <source>
        <dbReference type="SMART" id="SM00235"/>
    </source>
</evidence>
<dbReference type="GO" id="GO:0004222">
    <property type="term" value="F:metalloendopeptidase activity"/>
    <property type="evidence" value="ECO:0007669"/>
    <property type="project" value="InterPro"/>
</dbReference>
<dbReference type="InterPro" id="IPR001818">
    <property type="entry name" value="Pept_M10_metallopeptidase"/>
</dbReference>
<protein>
    <recommendedName>
        <fullName evidence="5">Peptidase metallopeptidase domain-containing protein</fullName>
    </recommendedName>
</protein>
<dbReference type="EMBL" id="AP017928">
    <property type="protein sequence ID" value="BBA33614.1"/>
    <property type="molecule type" value="Genomic_DNA"/>
</dbReference>
<keyword evidence="7" id="KW-1185">Reference proteome</keyword>
<evidence type="ECO:0000256" key="1">
    <source>
        <dbReference type="ARBA" id="ARBA00022670"/>
    </source>
</evidence>
<dbReference type="GO" id="GO:0008270">
    <property type="term" value="F:zinc ion binding"/>
    <property type="evidence" value="ECO:0007669"/>
    <property type="project" value="InterPro"/>
</dbReference>
<keyword evidence="1" id="KW-0645">Protease</keyword>
<evidence type="ECO:0000256" key="4">
    <source>
        <dbReference type="ARBA" id="ARBA00022833"/>
    </source>
</evidence>
<dbReference type="GO" id="GO:0031012">
    <property type="term" value="C:extracellular matrix"/>
    <property type="evidence" value="ECO:0007669"/>
    <property type="project" value="InterPro"/>
</dbReference>
<feature type="domain" description="Peptidase metallopeptidase" evidence="5">
    <location>
        <begin position="82"/>
        <end position="267"/>
    </location>
</feature>
<keyword evidence="2" id="KW-0479">Metal-binding</keyword>
<accession>A0A250KPY8</accession>
<evidence type="ECO:0000256" key="3">
    <source>
        <dbReference type="ARBA" id="ARBA00022801"/>
    </source>
</evidence>
<evidence type="ECO:0000313" key="6">
    <source>
        <dbReference type="EMBL" id="BBA33614.1"/>
    </source>
</evidence>
<dbReference type="SUPFAM" id="SSF55486">
    <property type="entry name" value="Metalloproteases ('zincins'), catalytic domain"/>
    <property type="match status" value="1"/>
</dbReference>
<dbReference type="RefSeq" id="WP_119629206.1">
    <property type="nucleotide sequence ID" value="NZ_AP017928.1"/>
</dbReference>
<dbReference type="OrthoDB" id="3669864at2"/>
<keyword evidence="4" id="KW-0862">Zinc</keyword>
<sequence>MNRGTDEPVQSLFDRLYEKAKRIEVDGETLWRVEGDVLLDEDQLRRYARQQEALREMRFTMREAGMPAMVSAELVGMTEDDKILRWAPGLMLTYAVLRRTFTIGGESGYRLVVESMERATADWAETCGISFSHKPELDDSDSLRPEGARFVVREFDAGGEFIASAFFPNDPVHRRRILIDPSFYSPDLRFDKAGVLRHELGHVLGFRHEQIRSEAPPGCPDEDTYGTINLGDYDPRSVMHYFCGGVGSQSLAITELDKAGSQRVYGLPLSSYRFVIA</sequence>
<name>A0A250KPY8_9GAMM</name>